<dbReference type="Proteomes" id="UP000297777">
    <property type="component" value="Unassembled WGS sequence"/>
</dbReference>
<accession>A0A4Z1EZA6</accession>
<evidence type="ECO:0000256" key="1">
    <source>
        <dbReference type="SAM" id="MobiDB-lite"/>
    </source>
</evidence>
<keyword evidence="3" id="KW-1185">Reference proteome</keyword>
<feature type="region of interest" description="Disordered" evidence="1">
    <location>
        <begin position="1"/>
        <end position="85"/>
    </location>
</feature>
<evidence type="ECO:0000313" key="2">
    <source>
        <dbReference type="EMBL" id="TGO16568.1"/>
    </source>
</evidence>
<dbReference type="AlphaFoldDB" id="A0A4Z1EZA6"/>
<sequence>MTRTRSNDPIVWERRKGNRREKRRKHKQKVNARKMQDLQSDTNEDTEMHDETGIMSTSTNPTAASIAPKKTRSERKRVNKRKGMIERMKIRTAVLKDATAEENAARKAIWKDFVKNQKIKSRDRKQNGNNGGEVGQQVEERLSVESMNGIMSDVKDANQASGGNGDGMNLATGLMFAGLAFCPKV</sequence>
<gene>
    <name evidence="2" type="ORF">BTUL_0026g00200</name>
</gene>
<comment type="caution">
    <text evidence="2">The sequence shown here is derived from an EMBL/GenBank/DDBJ whole genome shotgun (WGS) entry which is preliminary data.</text>
</comment>
<organism evidence="2 3">
    <name type="scientific">Botrytis tulipae</name>
    <dbReference type="NCBI Taxonomy" id="87230"/>
    <lineage>
        <taxon>Eukaryota</taxon>
        <taxon>Fungi</taxon>
        <taxon>Dikarya</taxon>
        <taxon>Ascomycota</taxon>
        <taxon>Pezizomycotina</taxon>
        <taxon>Leotiomycetes</taxon>
        <taxon>Helotiales</taxon>
        <taxon>Sclerotiniaceae</taxon>
        <taxon>Botrytis</taxon>
    </lineage>
</organism>
<feature type="compositionally biased region" description="Basic residues" evidence="1">
    <location>
        <begin position="16"/>
        <end position="32"/>
    </location>
</feature>
<protein>
    <submittedName>
        <fullName evidence="2">Uncharacterized protein</fullName>
    </submittedName>
</protein>
<reference evidence="2 3" key="1">
    <citation type="submission" date="2017-12" db="EMBL/GenBank/DDBJ databases">
        <title>Comparative genomics of Botrytis spp.</title>
        <authorList>
            <person name="Valero-Jimenez C.A."/>
            <person name="Tapia P."/>
            <person name="Veloso J."/>
            <person name="Silva-Moreno E."/>
            <person name="Staats M."/>
            <person name="Valdes J.H."/>
            <person name="Van Kan J.A.L."/>
        </authorList>
    </citation>
    <scope>NUCLEOTIDE SEQUENCE [LARGE SCALE GENOMIC DNA]</scope>
    <source>
        <strain evidence="2 3">Bt9001</strain>
    </source>
</reference>
<name>A0A4Z1EZA6_9HELO</name>
<dbReference type="EMBL" id="PQXH01000026">
    <property type="protein sequence ID" value="TGO16568.1"/>
    <property type="molecule type" value="Genomic_DNA"/>
</dbReference>
<feature type="compositionally biased region" description="Basic residues" evidence="1">
    <location>
        <begin position="69"/>
        <end position="82"/>
    </location>
</feature>
<dbReference type="OrthoDB" id="3560213at2759"/>
<evidence type="ECO:0000313" key="3">
    <source>
        <dbReference type="Proteomes" id="UP000297777"/>
    </source>
</evidence>
<feature type="compositionally biased region" description="Polar residues" evidence="1">
    <location>
        <begin position="54"/>
        <end position="63"/>
    </location>
</feature>
<proteinExistence type="predicted"/>